<proteinExistence type="predicted"/>
<name>A0A4Y1RA01_PRUDU</name>
<evidence type="ECO:0000313" key="1">
    <source>
        <dbReference type="EMBL" id="BBH00845.1"/>
    </source>
</evidence>
<protein>
    <submittedName>
        <fullName evidence="1">Terminal EAR1-like 1</fullName>
    </submittedName>
</protein>
<accession>A0A4Y1RA01</accession>
<organism evidence="1">
    <name type="scientific">Prunus dulcis</name>
    <name type="common">Almond</name>
    <name type="synonym">Amygdalus dulcis</name>
    <dbReference type="NCBI Taxonomy" id="3755"/>
    <lineage>
        <taxon>Eukaryota</taxon>
        <taxon>Viridiplantae</taxon>
        <taxon>Streptophyta</taxon>
        <taxon>Embryophyta</taxon>
        <taxon>Tracheophyta</taxon>
        <taxon>Spermatophyta</taxon>
        <taxon>Magnoliopsida</taxon>
        <taxon>eudicotyledons</taxon>
        <taxon>Gunneridae</taxon>
        <taxon>Pentapetalae</taxon>
        <taxon>rosids</taxon>
        <taxon>fabids</taxon>
        <taxon>Rosales</taxon>
        <taxon>Rosaceae</taxon>
        <taxon>Amygdaloideae</taxon>
        <taxon>Amygdaleae</taxon>
        <taxon>Prunus</taxon>
    </lineage>
</organism>
<gene>
    <name evidence="1" type="ORF">Prudu_010944</name>
</gene>
<dbReference type="AlphaFoldDB" id="A0A4Y1RA01"/>
<dbReference type="EMBL" id="AP019300">
    <property type="protein sequence ID" value="BBH00845.1"/>
    <property type="molecule type" value="Genomic_DNA"/>
</dbReference>
<reference evidence="1" key="1">
    <citation type="journal article" date="2019" name="Science">
        <title>Mutation of a bHLH transcription factor allowed almond domestication.</title>
        <authorList>
            <person name="Sanchez-Perez R."/>
            <person name="Pavan S."/>
            <person name="Mazzeo R."/>
            <person name="Moldovan C."/>
            <person name="Aiese Cigliano R."/>
            <person name="Del Cueto J."/>
            <person name="Ricciardi F."/>
            <person name="Lotti C."/>
            <person name="Ricciardi L."/>
            <person name="Dicenta F."/>
            <person name="Lopez-Marques R.L."/>
            <person name="Lindberg Moller B."/>
        </authorList>
    </citation>
    <scope>NUCLEOTIDE SEQUENCE</scope>
</reference>
<sequence length="88" mass="10243">MKFARRTESERQKEDTASWSLYAFDDLVMIVGKKEQHLDADQSNPHEHNTDLHFSLSALTKLLLCGNETHKKGDEENSFRKKLLLQKL</sequence>